<gene>
    <name evidence="3" type="ORF">ECRASSUSDP1_LOCUS14669</name>
</gene>
<dbReference type="GO" id="GO:0016020">
    <property type="term" value="C:membrane"/>
    <property type="evidence" value="ECO:0007669"/>
    <property type="project" value="InterPro"/>
</dbReference>
<feature type="transmembrane region" description="Helical" evidence="1">
    <location>
        <begin position="204"/>
        <end position="222"/>
    </location>
</feature>
<dbReference type="Proteomes" id="UP001295684">
    <property type="component" value="Unassembled WGS sequence"/>
</dbReference>
<protein>
    <recommendedName>
        <fullName evidence="2">EamA domain-containing protein</fullName>
    </recommendedName>
</protein>
<organism evidence="3 4">
    <name type="scientific">Euplotes crassus</name>
    <dbReference type="NCBI Taxonomy" id="5936"/>
    <lineage>
        <taxon>Eukaryota</taxon>
        <taxon>Sar</taxon>
        <taxon>Alveolata</taxon>
        <taxon>Ciliophora</taxon>
        <taxon>Intramacronucleata</taxon>
        <taxon>Spirotrichea</taxon>
        <taxon>Hypotrichia</taxon>
        <taxon>Euplotida</taxon>
        <taxon>Euplotidae</taxon>
        <taxon>Moneuplotes</taxon>
    </lineage>
</organism>
<feature type="domain" description="EamA" evidence="2">
    <location>
        <begin position="205"/>
        <end position="346"/>
    </location>
</feature>
<name>A0AAD2CXC0_EUPCR</name>
<comment type="caution">
    <text evidence="3">The sequence shown here is derived from an EMBL/GenBank/DDBJ whole genome shotgun (WGS) entry which is preliminary data.</text>
</comment>
<reference evidence="3" key="1">
    <citation type="submission" date="2023-07" db="EMBL/GenBank/DDBJ databases">
        <authorList>
            <consortium name="AG Swart"/>
            <person name="Singh M."/>
            <person name="Singh A."/>
            <person name="Seah K."/>
            <person name="Emmerich C."/>
        </authorList>
    </citation>
    <scope>NUCLEOTIDE SEQUENCE</scope>
    <source>
        <strain evidence="3">DP1</strain>
    </source>
</reference>
<feature type="transmembrane region" description="Helical" evidence="1">
    <location>
        <begin position="140"/>
        <end position="160"/>
    </location>
</feature>
<keyword evidence="1" id="KW-1133">Transmembrane helix</keyword>
<keyword evidence="1" id="KW-0472">Membrane</keyword>
<feature type="transmembrane region" description="Helical" evidence="1">
    <location>
        <begin position="271"/>
        <end position="299"/>
    </location>
</feature>
<dbReference type="EMBL" id="CAMPGE010014670">
    <property type="protein sequence ID" value="CAI2373327.1"/>
    <property type="molecule type" value="Genomic_DNA"/>
</dbReference>
<feature type="transmembrane region" description="Helical" evidence="1">
    <location>
        <begin position="106"/>
        <end position="128"/>
    </location>
</feature>
<sequence length="367" mass="41288">MKSTDEEIKMNPDSQETALLPKKKGVSNMVKFYFLAVIACFLFGSKLFLLEMAHFTKIWIFFIEHIAVLISAIILFFMYYLLFKRHMFSLSHYLTKECSFVKSRKTILYAFISGGCNALGNVSIIFAIKFARDSGSSSSAINSILMLNILIALVAGLCIFGERHSPMQYFGGLMIIGAILLITFERSISKPGTYNEYQNNLHYISIFFTLVTCFFWSMMIISTKYACFHYDVNIIEYSSCAMGLSGFVGCLFGIPILYYHTPMNFMPEDKMVVYILFAVFSGLFTTIGQFTYFAAVNIGSVEVGQLFVNMKPIAQLVEEAIFLFLFPNLLQLVGIFIAILGAGLVILGKKEGQHQHADDNAKSDAIK</sequence>
<feature type="transmembrane region" description="Helical" evidence="1">
    <location>
        <begin position="167"/>
        <end position="184"/>
    </location>
</feature>
<evidence type="ECO:0000313" key="3">
    <source>
        <dbReference type="EMBL" id="CAI2373327.1"/>
    </source>
</evidence>
<dbReference type="InterPro" id="IPR000620">
    <property type="entry name" value="EamA_dom"/>
</dbReference>
<dbReference type="Pfam" id="PF00892">
    <property type="entry name" value="EamA"/>
    <property type="match status" value="1"/>
</dbReference>
<accession>A0AAD2CXC0</accession>
<evidence type="ECO:0000259" key="2">
    <source>
        <dbReference type="Pfam" id="PF00892"/>
    </source>
</evidence>
<feature type="transmembrane region" description="Helical" evidence="1">
    <location>
        <begin position="32"/>
        <end position="52"/>
    </location>
</feature>
<evidence type="ECO:0000313" key="4">
    <source>
        <dbReference type="Proteomes" id="UP001295684"/>
    </source>
</evidence>
<dbReference type="InterPro" id="IPR037185">
    <property type="entry name" value="EmrE-like"/>
</dbReference>
<keyword evidence="1" id="KW-0812">Transmembrane</keyword>
<feature type="transmembrane region" description="Helical" evidence="1">
    <location>
        <begin position="58"/>
        <end position="82"/>
    </location>
</feature>
<keyword evidence="4" id="KW-1185">Reference proteome</keyword>
<proteinExistence type="predicted"/>
<dbReference type="SUPFAM" id="SSF103481">
    <property type="entry name" value="Multidrug resistance efflux transporter EmrE"/>
    <property type="match status" value="2"/>
</dbReference>
<feature type="transmembrane region" description="Helical" evidence="1">
    <location>
        <begin position="234"/>
        <end position="259"/>
    </location>
</feature>
<evidence type="ECO:0000256" key="1">
    <source>
        <dbReference type="SAM" id="Phobius"/>
    </source>
</evidence>
<feature type="transmembrane region" description="Helical" evidence="1">
    <location>
        <begin position="320"/>
        <end position="347"/>
    </location>
</feature>
<dbReference type="AlphaFoldDB" id="A0AAD2CXC0"/>